<accession>A0A132AKX6</accession>
<reference evidence="1 2" key="1">
    <citation type="journal article" date="2015" name="Parasit. Vectors">
        <title>Draft genome of the scabies mite.</title>
        <authorList>
            <person name="Rider S.D.Jr."/>
            <person name="Morgan M.S."/>
            <person name="Arlian L.G."/>
        </authorList>
    </citation>
    <scope>NUCLEOTIDE SEQUENCE [LARGE SCALE GENOMIC DNA]</scope>
    <source>
        <strain evidence="1">Arlian Lab</strain>
    </source>
</reference>
<dbReference type="InterPro" id="IPR026620">
    <property type="entry name" value="TMEM177"/>
</dbReference>
<dbReference type="PANTHER" id="PTHR21824:SF4">
    <property type="entry name" value="TRANSMEMBRANE PROTEIN 177"/>
    <property type="match status" value="1"/>
</dbReference>
<dbReference type="OrthoDB" id="6343941at2759"/>
<name>A0A132AKX6_SARSC</name>
<dbReference type="VEuPathDB" id="VectorBase:SSCA010155"/>
<dbReference type="GO" id="GO:0016020">
    <property type="term" value="C:membrane"/>
    <property type="evidence" value="ECO:0007669"/>
    <property type="project" value="TreeGrafter"/>
</dbReference>
<protein>
    <submittedName>
        <fullName evidence="1">Uncharacterized protein</fullName>
    </submittedName>
</protein>
<dbReference type="EMBL" id="JXLN01017538">
    <property type="protein sequence ID" value="KPM11604.1"/>
    <property type="molecule type" value="Genomic_DNA"/>
</dbReference>
<organism evidence="1 2">
    <name type="scientific">Sarcoptes scabiei</name>
    <name type="common">Itch mite</name>
    <name type="synonym">Acarus scabiei</name>
    <dbReference type="NCBI Taxonomy" id="52283"/>
    <lineage>
        <taxon>Eukaryota</taxon>
        <taxon>Metazoa</taxon>
        <taxon>Ecdysozoa</taxon>
        <taxon>Arthropoda</taxon>
        <taxon>Chelicerata</taxon>
        <taxon>Arachnida</taxon>
        <taxon>Acari</taxon>
        <taxon>Acariformes</taxon>
        <taxon>Sarcoptiformes</taxon>
        <taxon>Astigmata</taxon>
        <taxon>Psoroptidia</taxon>
        <taxon>Sarcoptoidea</taxon>
        <taxon>Sarcoptidae</taxon>
        <taxon>Sarcoptinae</taxon>
        <taxon>Sarcoptes</taxon>
    </lineage>
</organism>
<gene>
    <name evidence="1" type="ORF">QR98_0101770</name>
</gene>
<dbReference type="AlphaFoldDB" id="A0A132AKX6"/>
<dbReference type="PANTHER" id="PTHR21824">
    <property type="entry name" value="TRANSMEMBRANE PROTEIN 177"/>
    <property type="match status" value="1"/>
</dbReference>
<evidence type="ECO:0000313" key="1">
    <source>
        <dbReference type="EMBL" id="KPM11604.1"/>
    </source>
</evidence>
<sequence>MINKLIKNLYESILFLPKSYRHKLYIGSSVLALTASTSIYVSLQTFKIDRFVEHLQMYRMRMPIPVHQDLNELLHQVVMDFGPNKLNSPLCIFNFIGNDMYSIGNISLPTGAFIGVPYNMNLNSINQLKVEDIRFLGRFKTKRTAESPIIQQLFRSLLYSTQAKRFALAHEFNLLSSSYFFVKTFNIAFNTLIILWFFPKLNKISNNSLPKLIGYKKTLLSLSFLMLVISTGILIDHALDHFYDIWSLKKTIRFNREYLNGAIEYYSKLIDRNKSIFELLGDKRSQFFTSDGRTKKLFGIYSLSYEKHLKICHQNLFIDD</sequence>
<evidence type="ECO:0000313" key="2">
    <source>
        <dbReference type="Proteomes" id="UP000616769"/>
    </source>
</evidence>
<proteinExistence type="predicted"/>
<dbReference type="Proteomes" id="UP000616769">
    <property type="component" value="Unassembled WGS sequence"/>
</dbReference>
<comment type="caution">
    <text evidence="1">The sequence shown here is derived from an EMBL/GenBank/DDBJ whole genome shotgun (WGS) entry which is preliminary data.</text>
</comment>